<dbReference type="Gene3D" id="3.40.50.360">
    <property type="match status" value="1"/>
</dbReference>
<reference evidence="2 3" key="1">
    <citation type="submission" date="2020-05" db="EMBL/GenBank/DDBJ databases">
        <title>The draft genome sequence of Maribacter arenosus CAU 1321.</title>
        <authorList>
            <person name="Mu L."/>
        </authorList>
    </citation>
    <scope>NUCLEOTIDE SEQUENCE [LARGE SCALE GENOMIC DNA]</scope>
    <source>
        <strain evidence="2 3">CAU 1321</strain>
    </source>
</reference>
<gene>
    <name evidence="2" type="ORF">HPE63_15340</name>
</gene>
<dbReference type="InterPro" id="IPR029039">
    <property type="entry name" value="Flavoprotein-like_sf"/>
</dbReference>
<dbReference type="RefSeq" id="WP_188315164.1">
    <property type="nucleotide sequence ID" value="NZ_JABTCG010000005.1"/>
</dbReference>
<dbReference type="SUPFAM" id="SSF52218">
    <property type="entry name" value="Flavoproteins"/>
    <property type="match status" value="1"/>
</dbReference>
<evidence type="ECO:0000259" key="1">
    <source>
        <dbReference type="Pfam" id="PF12724"/>
    </source>
</evidence>
<evidence type="ECO:0000313" key="2">
    <source>
        <dbReference type="EMBL" id="MBD0852055.1"/>
    </source>
</evidence>
<dbReference type="PANTHER" id="PTHR38030:SF2">
    <property type="entry name" value="PROTOPORPHYRINOGEN IX DEHYDROGENASE [QUINONE]"/>
    <property type="match status" value="1"/>
</dbReference>
<accession>A0ABR7VEH3</accession>
<dbReference type="Proteomes" id="UP000598350">
    <property type="component" value="Unassembled WGS sequence"/>
</dbReference>
<organism evidence="2 3">
    <name type="scientific">Maribacter arenosus</name>
    <dbReference type="NCBI Taxonomy" id="1854708"/>
    <lineage>
        <taxon>Bacteria</taxon>
        <taxon>Pseudomonadati</taxon>
        <taxon>Bacteroidota</taxon>
        <taxon>Flavobacteriia</taxon>
        <taxon>Flavobacteriales</taxon>
        <taxon>Flavobacteriaceae</taxon>
        <taxon>Maribacter</taxon>
    </lineage>
</organism>
<protein>
    <recommendedName>
        <fullName evidence="1">Flavodoxin domain-containing protein</fullName>
    </recommendedName>
</protein>
<dbReference type="PANTHER" id="PTHR38030">
    <property type="entry name" value="PROTOPORPHYRINOGEN IX DEHYDROGENASE [MENAQUINONE]"/>
    <property type="match status" value="1"/>
</dbReference>
<proteinExistence type="predicted"/>
<keyword evidence="3" id="KW-1185">Reference proteome</keyword>
<dbReference type="EMBL" id="JABTCG010000005">
    <property type="protein sequence ID" value="MBD0852055.1"/>
    <property type="molecule type" value="Genomic_DNA"/>
</dbReference>
<feature type="domain" description="Flavodoxin" evidence="1">
    <location>
        <begin position="5"/>
        <end position="129"/>
    </location>
</feature>
<dbReference type="Pfam" id="PF12724">
    <property type="entry name" value="Flavodoxin_5"/>
    <property type="match status" value="1"/>
</dbReference>
<comment type="caution">
    <text evidence="2">The sequence shown here is derived from an EMBL/GenBank/DDBJ whole genome shotgun (WGS) entry which is preliminary data.</text>
</comment>
<dbReference type="InterPro" id="IPR026816">
    <property type="entry name" value="Flavodoxin_dom"/>
</dbReference>
<dbReference type="InterPro" id="IPR052200">
    <property type="entry name" value="Protoporphyrinogen_IX_DH"/>
</dbReference>
<evidence type="ECO:0000313" key="3">
    <source>
        <dbReference type="Proteomes" id="UP000598350"/>
    </source>
</evidence>
<sequence length="171" mass="19468">MKGAIFFSSKYGSTAQYADWIAEATGLPVYDIKKGNADPTKYDFLILGSPIIYYKLTIHKWVKKNLNKLGNKPIIFYSVSGAPAGEKLNGWIADSLPKEFISRMYHVVLRGRQIPAELSWYDRILLKIGAMANKDPQARKEELEGFDYMDRSGIEPIVELVWKFQLSEVLT</sequence>
<name>A0ABR7VEH3_9FLAO</name>